<proteinExistence type="predicted"/>
<dbReference type="InterPro" id="IPR027417">
    <property type="entry name" value="P-loop_NTPase"/>
</dbReference>
<evidence type="ECO:0000313" key="2">
    <source>
        <dbReference type="Proteomes" id="UP000308705"/>
    </source>
</evidence>
<gene>
    <name evidence="1" type="ORF">FDA94_26540</name>
</gene>
<dbReference type="EMBL" id="SZQA01000029">
    <property type="protein sequence ID" value="TKK85231.1"/>
    <property type="molecule type" value="Genomic_DNA"/>
</dbReference>
<organism evidence="1 2">
    <name type="scientific">Herbidospora galbida</name>
    <dbReference type="NCBI Taxonomy" id="2575442"/>
    <lineage>
        <taxon>Bacteria</taxon>
        <taxon>Bacillati</taxon>
        <taxon>Actinomycetota</taxon>
        <taxon>Actinomycetes</taxon>
        <taxon>Streptosporangiales</taxon>
        <taxon>Streptosporangiaceae</taxon>
        <taxon>Herbidospora</taxon>
    </lineage>
</organism>
<dbReference type="OrthoDB" id="285690at2"/>
<accession>A0A4U3M8N1</accession>
<dbReference type="PANTHER" id="PTHR36978:SF4">
    <property type="entry name" value="P-LOOP CONTAINING NUCLEOSIDE TRIPHOSPHATE HYDROLASE PROTEIN"/>
    <property type="match status" value="1"/>
</dbReference>
<protein>
    <submittedName>
        <fullName evidence="1">Sulfotransferase family protein</fullName>
    </submittedName>
</protein>
<name>A0A4U3M8N1_9ACTN</name>
<keyword evidence="1" id="KW-0808">Transferase</keyword>
<comment type="caution">
    <text evidence="1">The sequence shown here is derived from an EMBL/GenBank/DDBJ whole genome shotgun (WGS) entry which is preliminary data.</text>
</comment>
<dbReference type="Pfam" id="PF17784">
    <property type="entry name" value="Sulfotransfer_4"/>
    <property type="match status" value="1"/>
</dbReference>
<evidence type="ECO:0000313" key="1">
    <source>
        <dbReference type="EMBL" id="TKK85231.1"/>
    </source>
</evidence>
<dbReference type="SUPFAM" id="SSF52540">
    <property type="entry name" value="P-loop containing nucleoside triphosphate hydrolases"/>
    <property type="match status" value="1"/>
</dbReference>
<dbReference type="Gene3D" id="3.40.50.300">
    <property type="entry name" value="P-loop containing nucleotide triphosphate hydrolases"/>
    <property type="match status" value="1"/>
</dbReference>
<dbReference type="PANTHER" id="PTHR36978">
    <property type="entry name" value="P-LOOP CONTAINING NUCLEOTIDE TRIPHOSPHATE HYDROLASE"/>
    <property type="match status" value="1"/>
</dbReference>
<dbReference type="GO" id="GO:0016740">
    <property type="term" value="F:transferase activity"/>
    <property type="evidence" value="ECO:0007669"/>
    <property type="project" value="UniProtKB-KW"/>
</dbReference>
<reference evidence="1 2" key="1">
    <citation type="submission" date="2019-04" db="EMBL/GenBank/DDBJ databases">
        <title>Herbidospora sp. NEAU-GS14.nov., a novel actinomycete isolated from soil.</title>
        <authorList>
            <person name="Han L."/>
        </authorList>
    </citation>
    <scope>NUCLEOTIDE SEQUENCE [LARGE SCALE GENOMIC DNA]</scope>
    <source>
        <strain evidence="1 2">NEAU-GS14</strain>
    </source>
</reference>
<dbReference type="InterPro" id="IPR040632">
    <property type="entry name" value="Sulfotransfer_4"/>
</dbReference>
<sequence length="242" mass="27514">MRSESDQTPGRPLVDVIGAGFGRTGTRSLKAALELLGFGPCYHMAGVIAEPHRVRQWLDVGEGRSADWDAIFAGHRSAVDFPAASYWRELAAHYPAAKVVLTVRDPGRWYDSASETIFRRQIEAGQPKPWRRRLVTRLIAWRSPDFALYPRMARATIFDRVFDGRVADRDHCVAVFRRHVEEVKEAFPADRLLVFECREGWEPLCRFLGVPVPDVPFPQANERAAFHGKRPGRALRLILRGR</sequence>
<keyword evidence="2" id="KW-1185">Reference proteome</keyword>
<dbReference type="AlphaFoldDB" id="A0A4U3M8N1"/>
<dbReference type="Proteomes" id="UP000308705">
    <property type="component" value="Unassembled WGS sequence"/>
</dbReference>